<dbReference type="InterPro" id="IPR025202">
    <property type="entry name" value="PLD-like_dom"/>
</dbReference>
<keyword evidence="3" id="KW-1185">Reference proteome</keyword>
<dbReference type="Proteomes" id="UP001431192">
    <property type="component" value="Unassembled WGS sequence"/>
</dbReference>
<reference evidence="2" key="1">
    <citation type="submission" date="2022-09" db="EMBL/GenBank/DDBJ databases">
        <title>Shewanella sp. KJ10-1 sp.nov, isolated from marine algae.</title>
        <authorList>
            <person name="Butt M."/>
            <person name="Lee J.K."/>
            <person name="Kim J.M."/>
            <person name="Choi D.G."/>
        </authorList>
    </citation>
    <scope>NUCLEOTIDE SEQUENCE</scope>
    <source>
        <strain evidence="2">KJ10-1</strain>
    </source>
</reference>
<dbReference type="RefSeq" id="WP_261732877.1">
    <property type="nucleotide sequence ID" value="NZ_JAODOQ010000001.1"/>
</dbReference>
<dbReference type="Gene3D" id="3.30.870.10">
    <property type="entry name" value="Endonuclease Chain A"/>
    <property type="match status" value="1"/>
</dbReference>
<gene>
    <name evidence="2" type="ORF">N4T56_08305</name>
</gene>
<dbReference type="SUPFAM" id="SSF56024">
    <property type="entry name" value="Phospholipase D/nuclease"/>
    <property type="match status" value="1"/>
</dbReference>
<evidence type="ECO:0000313" key="3">
    <source>
        <dbReference type="Proteomes" id="UP001431192"/>
    </source>
</evidence>
<sequence length="243" mass="27323">MKLAEGPVLTSGGMDDPLLPKLLKAINRATSIEISVSFIQQSGLNLLFDSLSDALERNASIAIITSDYLHITDPVALRHLMILQSRGAQTKIFTCQAQQSFHMKTYIFVKQELDSSQTGSAYIGSNNISKTALTHAFEWCLRHDLVENQHPSEFDYIREQFSSIFNHPQAIDLNNQFINDYAEQRKKVKPPLMIVNEVEPEDIAPNFAQQEALNALAQTRVEQLSKQPSCVGNRYGQNMVSRI</sequence>
<organism evidence="2 3">
    <name type="scientific">Shewanella phaeophyticola</name>
    <dbReference type="NCBI Taxonomy" id="2978345"/>
    <lineage>
        <taxon>Bacteria</taxon>
        <taxon>Pseudomonadati</taxon>
        <taxon>Pseudomonadota</taxon>
        <taxon>Gammaproteobacteria</taxon>
        <taxon>Alteromonadales</taxon>
        <taxon>Shewanellaceae</taxon>
        <taxon>Shewanella</taxon>
    </lineage>
</organism>
<comment type="caution">
    <text evidence="2">The sequence shown here is derived from an EMBL/GenBank/DDBJ whole genome shotgun (WGS) entry which is preliminary data.</text>
</comment>
<accession>A0ABT2P252</accession>
<dbReference type="EMBL" id="JAODOQ010000001">
    <property type="protein sequence ID" value="MCT8986481.1"/>
    <property type="molecule type" value="Genomic_DNA"/>
</dbReference>
<evidence type="ECO:0000259" key="1">
    <source>
        <dbReference type="Pfam" id="PF13091"/>
    </source>
</evidence>
<evidence type="ECO:0000313" key="2">
    <source>
        <dbReference type="EMBL" id="MCT8986481.1"/>
    </source>
</evidence>
<dbReference type="Pfam" id="PF13091">
    <property type="entry name" value="PLDc_2"/>
    <property type="match status" value="1"/>
</dbReference>
<protein>
    <submittedName>
        <fullName evidence="2">Phospholipase D-like domain-containing protein</fullName>
    </submittedName>
</protein>
<feature type="domain" description="Phospholipase D-like" evidence="1">
    <location>
        <begin position="22"/>
        <end position="144"/>
    </location>
</feature>
<name>A0ABT2P252_9GAMM</name>
<proteinExistence type="predicted"/>